<dbReference type="CDD" id="cd02440">
    <property type="entry name" value="AdoMet_MTases"/>
    <property type="match status" value="1"/>
</dbReference>
<reference evidence="7 8" key="1">
    <citation type="journal article" date="2018" name="Elife">
        <title>Firefly genomes illuminate parallel origins of bioluminescence in beetles.</title>
        <authorList>
            <person name="Fallon T.R."/>
            <person name="Lower S.E."/>
            <person name="Chang C.H."/>
            <person name="Bessho-Uehara M."/>
            <person name="Martin G.J."/>
            <person name="Bewick A.J."/>
            <person name="Behringer M."/>
            <person name="Debat H.J."/>
            <person name="Wong I."/>
            <person name="Day J.C."/>
            <person name="Suvorov A."/>
            <person name="Silva C.J."/>
            <person name="Stanger-Hall K.F."/>
            <person name="Hall D.W."/>
            <person name="Schmitz R.J."/>
            <person name="Nelson D.R."/>
            <person name="Lewis S.M."/>
            <person name="Shigenobu S."/>
            <person name="Bybee S.M."/>
            <person name="Larracuente A.M."/>
            <person name="Oba Y."/>
            <person name="Weng J.K."/>
        </authorList>
    </citation>
    <scope>NUCLEOTIDE SEQUENCE [LARGE SCALE GENOMIC DNA]</scope>
    <source>
        <strain evidence="7">1611_PpyrPB1</strain>
        <tissue evidence="7">Whole body</tissue>
    </source>
</reference>
<dbReference type="PANTHER" id="PTHR43861">
    <property type="entry name" value="TRANS-ACONITATE 2-METHYLTRANSFERASE-RELATED"/>
    <property type="match status" value="1"/>
</dbReference>
<feature type="domain" description="MULE transposase" evidence="6">
    <location>
        <begin position="130"/>
        <end position="204"/>
    </location>
</feature>
<keyword evidence="3" id="KW-0862">Zinc</keyword>
<dbReference type="Gene3D" id="2.20.25.240">
    <property type="match status" value="1"/>
</dbReference>
<keyword evidence="2" id="KW-0863">Zinc-finger</keyword>
<dbReference type="SUPFAM" id="SSF53335">
    <property type="entry name" value="S-adenosyl-L-methionine-dependent methyltransferases"/>
    <property type="match status" value="1"/>
</dbReference>
<dbReference type="GO" id="GO:0008270">
    <property type="term" value="F:zinc ion binding"/>
    <property type="evidence" value="ECO:0007669"/>
    <property type="project" value="UniProtKB-KW"/>
</dbReference>
<dbReference type="EMBL" id="VVIM01000899">
    <property type="protein sequence ID" value="KAB0790687.1"/>
    <property type="molecule type" value="Genomic_DNA"/>
</dbReference>
<dbReference type="InterPro" id="IPR007588">
    <property type="entry name" value="Znf_FLYWCH"/>
</dbReference>
<dbReference type="InterPro" id="IPR029063">
    <property type="entry name" value="SAM-dependent_MTases_sf"/>
</dbReference>
<dbReference type="Proteomes" id="UP000327044">
    <property type="component" value="Unassembled WGS sequence"/>
</dbReference>
<dbReference type="Pfam" id="PF04500">
    <property type="entry name" value="FLYWCH"/>
    <property type="match status" value="1"/>
</dbReference>
<keyword evidence="8" id="KW-1185">Reference proteome</keyword>
<feature type="domain" description="Methyltransferase type 11" evidence="5">
    <location>
        <begin position="418"/>
        <end position="517"/>
    </location>
</feature>
<evidence type="ECO:0000313" key="8">
    <source>
        <dbReference type="Proteomes" id="UP000327044"/>
    </source>
</evidence>
<dbReference type="Pfam" id="PF08241">
    <property type="entry name" value="Methyltransf_11"/>
    <property type="match status" value="1"/>
</dbReference>
<evidence type="ECO:0000313" key="7">
    <source>
        <dbReference type="EMBL" id="KAB0790687.1"/>
    </source>
</evidence>
<dbReference type="InParanoid" id="A0A5N4A032"/>
<dbReference type="InterPro" id="IPR013216">
    <property type="entry name" value="Methyltransf_11"/>
</dbReference>
<proteinExistence type="predicted"/>
<evidence type="ECO:0000256" key="3">
    <source>
        <dbReference type="ARBA" id="ARBA00022833"/>
    </source>
</evidence>
<evidence type="ECO:0000259" key="5">
    <source>
        <dbReference type="Pfam" id="PF08241"/>
    </source>
</evidence>
<sequence length="651" mass="75175">MENEILSQRSQAKFCSEGFVYVFDRMSSDGNVKFWRCQERGRCKARLHSGEDGVVLKTINQHSHEASAAKVEVQKIITRIKRRVADTIEPTIQVMNECTLDASQAAQGALPQSQALKKTEGKDWKSIYTVLATAHQGVHPIFYALLPNKQEVTYRRMFELVIELQPELNPESIACDFENAAISAMKHCFPRAEIRGCFFHLVQNMHKKLSHLGLMQRYRIEADFALAAKMVTALPFVPHQHLDEAIDMLANELPPELQPLLEWFEDTYVGRLNRRGNGRPPGMFPPQMWNMYERVLHDQNRTNNHAEAAHRRLQVELGVEHPTLWKLIESLRKVQKGRDLYYEQLVAGHAPPLKLRKYRDADSRILRIVHLTYLPTEKLKMSKSERYIKNVLLSHKDGKYFIDKIRTLITWEEGCRILDVGCGPGNVTSDFLLPILPKSGTIIAIDKAAEVICYAKEHYEKSPHVNFVQMDIVFPDPQLYKTFDHVISLYCLHFVAEQEIALRNIYNMLKPGGNFFFTCVVQYNAFETFAAISGTEKWKPYIVDYKSYMSPYQQSKNPKDDLEKMLLAAGFDISFIVEEPRKYNYLINDIKEIFLSLDCITIPQDLEDEFQTDLQRIIRSLGQIQIENGDEFYCTKCQVLFGHVTKSKRSP</sequence>
<name>A0A5N4A032_PHOPY</name>
<protein>
    <recommendedName>
        <fullName evidence="9">FLYWCH-type domain-containing protein</fullName>
    </recommendedName>
</protein>
<dbReference type="InterPro" id="IPR018289">
    <property type="entry name" value="MULE_transposase_dom"/>
</dbReference>
<dbReference type="PANTHER" id="PTHR43861:SF1">
    <property type="entry name" value="TRANS-ACONITATE 2-METHYLTRANSFERASE"/>
    <property type="match status" value="1"/>
</dbReference>
<evidence type="ECO:0000256" key="1">
    <source>
        <dbReference type="ARBA" id="ARBA00022723"/>
    </source>
</evidence>
<dbReference type="Gene3D" id="3.40.50.150">
    <property type="entry name" value="Vaccinia Virus protein VP39"/>
    <property type="match status" value="1"/>
</dbReference>
<evidence type="ECO:0000259" key="4">
    <source>
        <dbReference type="Pfam" id="PF04500"/>
    </source>
</evidence>
<evidence type="ECO:0008006" key="9">
    <source>
        <dbReference type="Google" id="ProtNLM"/>
    </source>
</evidence>
<dbReference type="AlphaFoldDB" id="A0A5N4A032"/>
<keyword evidence="1" id="KW-0479">Metal-binding</keyword>
<dbReference type="GO" id="GO:0008757">
    <property type="term" value="F:S-adenosylmethionine-dependent methyltransferase activity"/>
    <property type="evidence" value="ECO:0007669"/>
    <property type="project" value="InterPro"/>
</dbReference>
<feature type="domain" description="FLYWCH-type" evidence="4">
    <location>
        <begin position="6"/>
        <end position="64"/>
    </location>
</feature>
<evidence type="ECO:0000259" key="6">
    <source>
        <dbReference type="Pfam" id="PF10551"/>
    </source>
</evidence>
<evidence type="ECO:0000256" key="2">
    <source>
        <dbReference type="ARBA" id="ARBA00022771"/>
    </source>
</evidence>
<gene>
    <name evidence="7" type="ORF">PPYR_14867</name>
</gene>
<comment type="caution">
    <text evidence="7">The sequence shown here is derived from an EMBL/GenBank/DDBJ whole genome shotgun (WGS) entry which is preliminary data.</text>
</comment>
<accession>A0A5N4A032</accession>
<dbReference type="Pfam" id="PF10551">
    <property type="entry name" value="MULE"/>
    <property type="match status" value="1"/>
</dbReference>
<organism evidence="7 8">
    <name type="scientific">Photinus pyralis</name>
    <name type="common">Common eastern firefly</name>
    <name type="synonym">Lampyris pyralis</name>
    <dbReference type="NCBI Taxonomy" id="7054"/>
    <lineage>
        <taxon>Eukaryota</taxon>
        <taxon>Metazoa</taxon>
        <taxon>Ecdysozoa</taxon>
        <taxon>Arthropoda</taxon>
        <taxon>Hexapoda</taxon>
        <taxon>Insecta</taxon>
        <taxon>Pterygota</taxon>
        <taxon>Neoptera</taxon>
        <taxon>Endopterygota</taxon>
        <taxon>Coleoptera</taxon>
        <taxon>Polyphaga</taxon>
        <taxon>Elateriformia</taxon>
        <taxon>Elateroidea</taxon>
        <taxon>Lampyridae</taxon>
        <taxon>Lampyrinae</taxon>
        <taxon>Photinus</taxon>
    </lineage>
</organism>